<protein>
    <submittedName>
        <fullName evidence="2">Uncharacterized protein</fullName>
    </submittedName>
</protein>
<sequence length="34" mass="4097">MKWLEMDFLQIFIPIISFSMFLVKGTSHLLHLIF</sequence>
<reference evidence="2" key="1">
    <citation type="submission" date="2018-02" db="EMBL/GenBank/DDBJ databases">
        <title>Rhizophora mucronata_Transcriptome.</title>
        <authorList>
            <person name="Meera S.P."/>
            <person name="Sreeshan A."/>
            <person name="Augustine A."/>
        </authorList>
    </citation>
    <scope>NUCLEOTIDE SEQUENCE</scope>
    <source>
        <tissue evidence="2">Leaf</tissue>
    </source>
</reference>
<keyword evidence="1" id="KW-1133">Transmembrane helix</keyword>
<evidence type="ECO:0000256" key="1">
    <source>
        <dbReference type="SAM" id="Phobius"/>
    </source>
</evidence>
<proteinExistence type="predicted"/>
<evidence type="ECO:0000313" key="2">
    <source>
        <dbReference type="EMBL" id="MBW83890.1"/>
    </source>
</evidence>
<dbReference type="AlphaFoldDB" id="A0A2P2IRR7"/>
<feature type="transmembrane region" description="Helical" evidence="1">
    <location>
        <begin position="12"/>
        <end position="33"/>
    </location>
</feature>
<organism evidence="2">
    <name type="scientific">Rhizophora mucronata</name>
    <name type="common">Asiatic mangrove</name>
    <dbReference type="NCBI Taxonomy" id="61149"/>
    <lineage>
        <taxon>Eukaryota</taxon>
        <taxon>Viridiplantae</taxon>
        <taxon>Streptophyta</taxon>
        <taxon>Embryophyta</taxon>
        <taxon>Tracheophyta</taxon>
        <taxon>Spermatophyta</taxon>
        <taxon>Magnoliopsida</taxon>
        <taxon>eudicotyledons</taxon>
        <taxon>Gunneridae</taxon>
        <taxon>Pentapetalae</taxon>
        <taxon>rosids</taxon>
        <taxon>fabids</taxon>
        <taxon>Malpighiales</taxon>
        <taxon>Rhizophoraceae</taxon>
        <taxon>Rhizophora</taxon>
    </lineage>
</organism>
<accession>A0A2P2IRR7</accession>
<keyword evidence="1" id="KW-0472">Membrane</keyword>
<dbReference type="EMBL" id="GGEC01003407">
    <property type="protein sequence ID" value="MBW83890.1"/>
    <property type="molecule type" value="Transcribed_RNA"/>
</dbReference>
<name>A0A2P2IRR7_RHIMU</name>
<keyword evidence="1" id="KW-0812">Transmembrane</keyword>